<proteinExistence type="predicted"/>
<dbReference type="AlphaFoldDB" id="A0A0F9RFM2"/>
<gene>
    <name evidence="1" type="ORF">LCGC14_0979790</name>
</gene>
<dbReference type="EMBL" id="LAZR01003652">
    <property type="protein sequence ID" value="KKN16053.1"/>
    <property type="molecule type" value="Genomic_DNA"/>
</dbReference>
<comment type="caution">
    <text evidence="1">The sequence shown here is derived from an EMBL/GenBank/DDBJ whole genome shotgun (WGS) entry which is preliminary data.</text>
</comment>
<protein>
    <submittedName>
        <fullName evidence="1">Uncharacterized protein</fullName>
    </submittedName>
</protein>
<organism evidence="1">
    <name type="scientific">marine sediment metagenome</name>
    <dbReference type="NCBI Taxonomy" id="412755"/>
    <lineage>
        <taxon>unclassified sequences</taxon>
        <taxon>metagenomes</taxon>
        <taxon>ecological metagenomes</taxon>
    </lineage>
</organism>
<sequence>MAKFSAFEALTVSDSSVGFTVATFANRSLVFLTCEDAAVRFRLDGTAPTSAVGHELEVGDTLELDSEHQLDNARFIRRNGVDATLQCAYGS</sequence>
<reference evidence="1" key="1">
    <citation type="journal article" date="2015" name="Nature">
        <title>Complex archaea that bridge the gap between prokaryotes and eukaryotes.</title>
        <authorList>
            <person name="Spang A."/>
            <person name="Saw J.H."/>
            <person name="Jorgensen S.L."/>
            <person name="Zaremba-Niedzwiedzka K."/>
            <person name="Martijn J."/>
            <person name="Lind A.E."/>
            <person name="van Eijk R."/>
            <person name="Schleper C."/>
            <person name="Guy L."/>
            <person name="Ettema T.J."/>
        </authorList>
    </citation>
    <scope>NUCLEOTIDE SEQUENCE</scope>
</reference>
<accession>A0A0F9RFM2</accession>
<evidence type="ECO:0000313" key="1">
    <source>
        <dbReference type="EMBL" id="KKN16053.1"/>
    </source>
</evidence>
<name>A0A0F9RFM2_9ZZZZ</name>